<feature type="signal peptide" evidence="3">
    <location>
        <begin position="1"/>
        <end position="28"/>
    </location>
</feature>
<dbReference type="OMA" id="RPVKCTS"/>
<feature type="chain" id="PRO_5021448567" description="Peptidase A1 domain-containing protein" evidence="3">
    <location>
        <begin position="29"/>
        <end position="1382"/>
    </location>
</feature>
<keyword evidence="6" id="KW-1185">Reference proteome</keyword>
<dbReference type="Pfam" id="PF14543">
    <property type="entry name" value="TAXi_N"/>
    <property type="match status" value="4"/>
</dbReference>
<dbReference type="Gramene" id="RZC48358">
    <property type="protein sequence ID" value="RZC48358"/>
    <property type="gene ID" value="C5167_041325"/>
</dbReference>
<dbReference type="PANTHER" id="PTHR47965:SF22">
    <property type="entry name" value="EUKARYOTIC ASPARTYL PROTEASE FAMILY PROTEIN"/>
    <property type="match status" value="1"/>
</dbReference>
<name>A0A4Y7ILM8_PAPSO</name>
<organism evidence="5 6">
    <name type="scientific">Papaver somniferum</name>
    <name type="common">Opium poppy</name>
    <dbReference type="NCBI Taxonomy" id="3469"/>
    <lineage>
        <taxon>Eukaryota</taxon>
        <taxon>Viridiplantae</taxon>
        <taxon>Streptophyta</taxon>
        <taxon>Embryophyta</taxon>
        <taxon>Tracheophyta</taxon>
        <taxon>Spermatophyta</taxon>
        <taxon>Magnoliopsida</taxon>
        <taxon>Ranunculales</taxon>
        <taxon>Papaveraceae</taxon>
        <taxon>Papaveroideae</taxon>
        <taxon>Papaver</taxon>
    </lineage>
</organism>
<keyword evidence="3" id="KW-0732">Signal</keyword>
<feature type="domain" description="Peptidase A1" evidence="4">
    <location>
        <begin position="44"/>
        <end position="423"/>
    </location>
</feature>
<dbReference type="InterPro" id="IPR001461">
    <property type="entry name" value="Aspartic_peptidase_A1"/>
</dbReference>
<dbReference type="Pfam" id="PF14541">
    <property type="entry name" value="TAXi_C"/>
    <property type="match status" value="3"/>
</dbReference>
<dbReference type="SUPFAM" id="SSF50630">
    <property type="entry name" value="Acid proteases"/>
    <property type="match status" value="4"/>
</dbReference>
<evidence type="ECO:0000256" key="3">
    <source>
        <dbReference type="SAM" id="SignalP"/>
    </source>
</evidence>
<feature type="active site" evidence="2">
    <location>
        <position position="1222"/>
    </location>
</feature>
<dbReference type="PROSITE" id="PS51767">
    <property type="entry name" value="PEPTIDASE_A1"/>
    <property type="match status" value="3"/>
</dbReference>
<accession>A0A4Y7ILM8</accession>
<dbReference type="Proteomes" id="UP000316621">
    <property type="component" value="Chromosome 1"/>
</dbReference>
<feature type="domain" description="Peptidase A1" evidence="4">
    <location>
        <begin position="600"/>
        <end position="982"/>
    </location>
</feature>
<evidence type="ECO:0000259" key="4">
    <source>
        <dbReference type="PROSITE" id="PS51767"/>
    </source>
</evidence>
<sequence length="1382" mass="150644">MTSSYFSSSVIQFLAFFFFLSQLPSSSSRGIVFQLERDSSTLQYMIKINQETPLIAVKQVVDLGGKLPWLFCHKDAYNSSSIRPVKCTSALCSLASKPVNCTCITKNTCSIYTSNPITQSVGRGELMSDLVTVLSNEDSNVTMGTPVASFRRYAFGCATTANISSGLAKGANGVAGLGRSSALSFVTQFAVGFRFSRIFALDLHDNINDDKLNQTRGKIYFGGGPYIHYLYGYEDWADRVLSYTPLLINPKCKEEYFIDVKSIKVHGETVPIDKKLLSINKKTGIGGTKIDIQIPYTTLQTSIYKAYMKAYTGWVERYNNANAEVLDFTNITMVTPVAPFSACYNSSTIPLLTSFDSAPPGVAFMFPKSVWNISLYDLVRVKDGIDCVGFVDGGSKPKTSIVIGARQIGFLEFDISRSRLGQRFVNPPILYQNQPMNSSNCSETSSSSRPVKCTTALCSLASKPVNSTCIPKKSCTIYTSNPVTKSVGKGELMSYLVAVKSNPDDSDGIPVVSPCRSAFGCATTSNFLTGIFKGAKGVAGLGRSSALSLVTQFAVGFRGFSNNVYFGGGPYIHPDFSSESNTNRILEYTPLLRDPSTLQYMVKIKQGTPQSVVKLVVDLGGKLPWISCHKGHTSSSYHPISCSSSQCALANKPISTLELCNGTANSACGVYISNPVTLSHRKGELISDLVTVASNPDSQETPVSSPRRCVFGCATTGSIFSGLAKTSEGVAGLGRSSALSLVPQLAVAFRFSRIFAVDLHDTNTDVKSDETGGKIYFGGGPYIHYLFGFDDLKDRDLTYTPLLINPKSKEEYFIDVKSIKVHGITVPINKKLLSINKKTGIGGTKIDIGIPYTTMETSIYKAFTKAYIEWAESFNNANAELNDFLNITRVTPVAPFTTCFNSSTVPLVRMFQNNDPPGVAFIFPKSVWNISLFDMVTVNDGVDCVGFVDGGSKPKTSIVIGALFQLERDSSTLQYMIRINQGTPLTAVKLVVDLGGTLPWILCHRGAYNSSSIRPVKCTSQLCSTASKPVNSTCIFKNDCSIYTNNPVTNSVVRGELVSDLVNVLSNEDSNVTLGTPFASLRRCAFGCATTVNISGGLANGANGVAGLGRSSALSFVTQFAVGFRFSRIFALDLHDNIQDDKLNQTRGKIYFGGGPYIHYLYGYEDWADRVLTYTPLLINPKSKEEYFIDVKSIKVHGDTVPINKKLLSINKKTGMGGTKIDIQIPYTTLQTSIYEAFIKAYTRWVERYNSANAKVRDSTPNITMVTPVAPFTACYNSSTMPLVTEFNSVPPGVAFIFHHSVWNISLYDLVRVKKGVDCVGFVDGGSKPKTSIVIGARQIGFLEFDISRSRLGFEQPNIIDYEVCYWCPPDGRPIEPPNIKD</sequence>
<dbReference type="InterPro" id="IPR033121">
    <property type="entry name" value="PEPTIDASE_A1"/>
</dbReference>
<protein>
    <recommendedName>
        <fullName evidence="4">Peptidase A1 domain-containing protein</fullName>
    </recommendedName>
</protein>
<gene>
    <name evidence="5" type="ORF">C5167_041325</name>
</gene>
<evidence type="ECO:0000256" key="1">
    <source>
        <dbReference type="ARBA" id="ARBA00007447"/>
    </source>
</evidence>
<evidence type="ECO:0000313" key="6">
    <source>
        <dbReference type="Proteomes" id="UP000316621"/>
    </source>
</evidence>
<proteinExistence type="inferred from homology"/>
<evidence type="ECO:0000313" key="5">
    <source>
        <dbReference type="EMBL" id="RZC48358.1"/>
    </source>
</evidence>
<dbReference type="Gene3D" id="2.40.70.10">
    <property type="entry name" value="Acid Proteases"/>
    <property type="match status" value="7"/>
</dbReference>
<dbReference type="InterPro" id="IPR032861">
    <property type="entry name" value="TAXi_N"/>
</dbReference>
<feature type="active site" evidence="2">
    <location>
        <position position="993"/>
    </location>
</feature>
<dbReference type="InterPro" id="IPR021109">
    <property type="entry name" value="Peptidase_aspartic_dom_sf"/>
</dbReference>
<dbReference type="PANTHER" id="PTHR47965">
    <property type="entry name" value="ASPARTYL PROTEASE-RELATED"/>
    <property type="match status" value="1"/>
</dbReference>
<comment type="similarity">
    <text evidence="1">Belongs to the peptidase A1 family.</text>
</comment>
<reference evidence="5 6" key="1">
    <citation type="journal article" date="2018" name="Science">
        <title>The opium poppy genome and morphinan production.</title>
        <authorList>
            <person name="Guo L."/>
            <person name="Winzer T."/>
            <person name="Yang X."/>
            <person name="Li Y."/>
            <person name="Ning Z."/>
            <person name="He Z."/>
            <person name="Teodor R."/>
            <person name="Lu Y."/>
            <person name="Bowser T.A."/>
            <person name="Graham I.A."/>
            <person name="Ye K."/>
        </authorList>
    </citation>
    <scope>NUCLEOTIDE SEQUENCE [LARGE SCALE GENOMIC DNA]</scope>
    <source>
        <strain evidence="6">cv. HN1</strain>
        <tissue evidence="5">Leaves</tissue>
    </source>
</reference>
<dbReference type="EMBL" id="CM010715">
    <property type="protein sequence ID" value="RZC48358.1"/>
    <property type="molecule type" value="Genomic_DNA"/>
</dbReference>
<dbReference type="GO" id="GO:0006508">
    <property type="term" value="P:proteolysis"/>
    <property type="evidence" value="ECO:0007669"/>
    <property type="project" value="InterPro"/>
</dbReference>
<evidence type="ECO:0000256" key="2">
    <source>
        <dbReference type="PIRSR" id="PIRSR601461-1"/>
    </source>
</evidence>
<dbReference type="GO" id="GO:0004190">
    <property type="term" value="F:aspartic-type endopeptidase activity"/>
    <property type="evidence" value="ECO:0007669"/>
    <property type="project" value="InterPro"/>
</dbReference>
<feature type="domain" description="Peptidase A1" evidence="4">
    <location>
        <begin position="975"/>
        <end position="1355"/>
    </location>
</feature>
<dbReference type="InterPro" id="IPR032799">
    <property type="entry name" value="TAXi_C"/>
</dbReference>